<sequence>MALQVVPEGLASTSAAVDGATAQLAVAHTALAPAVAATVSPGVASVSLLTAGGLGTSDIEHPCAGGEGIGNPARAGIAVGECDISYSVGDRTAASYSIVAMR</sequence>
<keyword evidence="3" id="KW-1185">Reference proteome</keyword>
<dbReference type="InterPro" id="IPR000084">
    <property type="entry name" value="PE-PGRS_N"/>
</dbReference>
<feature type="domain" description="PE" evidence="1">
    <location>
        <begin position="3"/>
        <end position="56"/>
    </location>
</feature>
<evidence type="ECO:0000313" key="3">
    <source>
        <dbReference type="Proteomes" id="UP000193247"/>
    </source>
</evidence>
<proteinExistence type="predicted"/>
<name>A0A1X2LZN1_9MYCO</name>
<dbReference type="AlphaFoldDB" id="A0A1X2LZN1"/>
<dbReference type="EMBL" id="NCXP01000002">
    <property type="protein sequence ID" value="OSC42769.1"/>
    <property type="molecule type" value="Genomic_DNA"/>
</dbReference>
<reference evidence="2 3" key="1">
    <citation type="submission" date="2017-04" db="EMBL/GenBank/DDBJ databases">
        <title>The new phylogeny of genus Mycobacterium.</title>
        <authorList>
            <person name="Tortoli E."/>
            <person name="Trovato A."/>
            <person name="Cirillo D.M."/>
        </authorList>
    </citation>
    <scope>NUCLEOTIDE SEQUENCE [LARGE SCALE GENOMIC DNA]</scope>
    <source>
        <strain evidence="2 3">TBL 1200985</strain>
    </source>
</reference>
<comment type="caution">
    <text evidence="2">The sequence shown here is derived from an EMBL/GenBank/DDBJ whole genome shotgun (WGS) entry which is preliminary data.</text>
</comment>
<evidence type="ECO:0000313" key="2">
    <source>
        <dbReference type="EMBL" id="OSC42769.1"/>
    </source>
</evidence>
<dbReference type="Pfam" id="PF00934">
    <property type="entry name" value="PE"/>
    <property type="match status" value="1"/>
</dbReference>
<evidence type="ECO:0000259" key="1">
    <source>
        <dbReference type="Pfam" id="PF00934"/>
    </source>
</evidence>
<gene>
    <name evidence="2" type="ORF">B8W66_03995</name>
</gene>
<dbReference type="Proteomes" id="UP000193247">
    <property type="component" value="Unassembled WGS sequence"/>
</dbReference>
<organism evidence="2 3">
    <name type="scientific">Mycobacterium decipiens</name>
    <dbReference type="NCBI Taxonomy" id="1430326"/>
    <lineage>
        <taxon>Bacteria</taxon>
        <taxon>Bacillati</taxon>
        <taxon>Actinomycetota</taxon>
        <taxon>Actinomycetes</taxon>
        <taxon>Mycobacteriales</taxon>
        <taxon>Mycobacteriaceae</taxon>
        <taxon>Mycobacterium</taxon>
    </lineage>
</organism>
<accession>A0A1X2LZN1</accession>
<protein>
    <recommendedName>
        <fullName evidence="1">PE domain-containing protein</fullName>
    </recommendedName>
</protein>